<reference evidence="1 2" key="1">
    <citation type="journal article" date="2014" name="Genome Biol. Evol.">
        <title>The secreted proteins of Achlya hypogyna and Thraustotheca clavata identify the ancestral oomycete secretome and reveal gene acquisitions by horizontal gene transfer.</title>
        <authorList>
            <person name="Misner I."/>
            <person name="Blouin N."/>
            <person name="Leonard G."/>
            <person name="Richards T.A."/>
            <person name="Lane C.E."/>
        </authorList>
    </citation>
    <scope>NUCLEOTIDE SEQUENCE [LARGE SCALE GENOMIC DNA]</scope>
    <source>
        <strain evidence="1 2">ATCC 48635</strain>
    </source>
</reference>
<dbReference type="InterPro" id="IPR002933">
    <property type="entry name" value="Peptidase_M20"/>
</dbReference>
<dbReference type="NCBIfam" id="TIGR01891">
    <property type="entry name" value="amidohydrolases"/>
    <property type="match status" value="1"/>
</dbReference>
<dbReference type="AlphaFoldDB" id="A0A1V9YZM1"/>
<proteinExistence type="predicted"/>
<dbReference type="InterPro" id="IPR036264">
    <property type="entry name" value="Bact_exopeptidase_dim_dom"/>
</dbReference>
<dbReference type="InterPro" id="IPR017439">
    <property type="entry name" value="Amidohydrolase"/>
</dbReference>
<dbReference type="Gene3D" id="3.40.630.10">
    <property type="entry name" value="Zn peptidases"/>
    <property type="match status" value="2"/>
</dbReference>
<comment type="caution">
    <text evidence="1">The sequence shown here is derived from an EMBL/GenBank/DDBJ whole genome shotgun (WGS) entry which is preliminary data.</text>
</comment>
<dbReference type="Pfam" id="PF01546">
    <property type="entry name" value="Peptidase_M20"/>
    <property type="match status" value="1"/>
</dbReference>
<dbReference type="STRING" id="1202772.A0A1V9YZM1"/>
<keyword evidence="2" id="KW-1185">Reference proteome</keyword>
<dbReference type="SUPFAM" id="SSF53187">
    <property type="entry name" value="Zn-dependent exopeptidases"/>
    <property type="match status" value="1"/>
</dbReference>
<sequence>MTSAGISSFNTTMAAPVHADMFTRLVALRCHFHEHPELRFQETATQTTFALTSLTNPVSPRRTLPVAPAQVRPLLLFASSCLSSAGLVVNVYGPTTTTTRDGLRCIAFCGDMDTLPITERNPSLAYASRIGGAAHMCGHDGHMTLLAGFACFLQRAALANTCVRLLFQPAEEGHFGAVQMIKDRCIDGVDELYGYHNAPFSLGSVHDKPGAIMSHGSKFTISVNVPGGYSSAPHQTAVTRSSPLGTIVVALQSIASRNVAAAESAIISIGTIHGGEADSAIPSTMRMTGTGVSEAGLPLCASEDFSYYLQQHPGCFFMLGTVEVGEAQNRQLHSDTFDFNDKVLPLAVRLFLEIAQHRLACELFSPVEMAAIYTP</sequence>
<name>A0A1V9YZM1_ACHHY</name>
<dbReference type="Gene3D" id="3.30.70.360">
    <property type="match status" value="1"/>
</dbReference>
<dbReference type="GO" id="GO:0016787">
    <property type="term" value="F:hydrolase activity"/>
    <property type="evidence" value="ECO:0007669"/>
    <property type="project" value="UniProtKB-KW"/>
</dbReference>
<accession>A0A1V9YZM1</accession>
<keyword evidence="1" id="KW-0378">Hydrolase</keyword>
<dbReference type="PANTHER" id="PTHR11014:SF63">
    <property type="entry name" value="METALLOPEPTIDASE, PUTATIVE (AFU_ORTHOLOGUE AFUA_6G09600)-RELATED"/>
    <property type="match status" value="1"/>
</dbReference>
<dbReference type="PANTHER" id="PTHR11014">
    <property type="entry name" value="PEPTIDASE M20 FAMILY MEMBER"/>
    <property type="match status" value="1"/>
</dbReference>
<dbReference type="EMBL" id="JNBR01000550">
    <property type="protein sequence ID" value="OQR91208.1"/>
    <property type="molecule type" value="Genomic_DNA"/>
</dbReference>
<evidence type="ECO:0000313" key="1">
    <source>
        <dbReference type="EMBL" id="OQR91208.1"/>
    </source>
</evidence>
<dbReference type="SUPFAM" id="SSF55031">
    <property type="entry name" value="Bacterial exopeptidase dimerisation domain"/>
    <property type="match status" value="1"/>
</dbReference>
<protein>
    <submittedName>
        <fullName evidence="1">Amidohydrolase family protein</fullName>
    </submittedName>
</protein>
<dbReference type="OrthoDB" id="6119954at2759"/>
<gene>
    <name evidence="1" type="ORF">ACHHYP_04898</name>
</gene>
<organism evidence="1 2">
    <name type="scientific">Achlya hypogyna</name>
    <name type="common">Oomycete</name>
    <name type="synonym">Protoachlya hypogyna</name>
    <dbReference type="NCBI Taxonomy" id="1202772"/>
    <lineage>
        <taxon>Eukaryota</taxon>
        <taxon>Sar</taxon>
        <taxon>Stramenopiles</taxon>
        <taxon>Oomycota</taxon>
        <taxon>Saprolegniomycetes</taxon>
        <taxon>Saprolegniales</taxon>
        <taxon>Achlyaceae</taxon>
        <taxon>Achlya</taxon>
    </lineage>
</organism>
<dbReference type="Proteomes" id="UP000243579">
    <property type="component" value="Unassembled WGS sequence"/>
</dbReference>
<evidence type="ECO:0000313" key="2">
    <source>
        <dbReference type="Proteomes" id="UP000243579"/>
    </source>
</evidence>